<sequence>MTEEFPETEPVETDPARQPEGGAVDHPDSSLPRTGEPVVDQALDGLQDLDDAPLDERHDRLARVHEDLHRALNSE</sequence>
<accession>A0A1H1XZZ7</accession>
<keyword evidence="3" id="KW-1185">Reference proteome</keyword>
<dbReference type="Proteomes" id="UP000199103">
    <property type="component" value="Chromosome I"/>
</dbReference>
<name>A0A1H1XZZ7_9ACTN</name>
<evidence type="ECO:0000256" key="1">
    <source>
        <dbReference type="SAM" id="MobiDB-lite"/>
    </source>
</evidence>
<feature type="region of interest" description="Disordered" evidence="1">
    <location>
        <begin position="1"/>
        <end position="37"/>
    </location>
</feature>
<dbReference type="EMBL" id="LT629772">
    <property type="protein sequence ID" value="SDT14316.1"/>
    <property type="molecule type" value="Genomic_DNA"/>
</dbReference>
<reference evidence="2 3" key="1">
    <citation type="submission" date="2016-10" db="EMBL/GenBank/DDBJ databases">
        <authorList>
            <person name="de Groot N.N."/>
        </authorList>
    </citation>
    <scope>NUCLEOTIDE SEQUENCE [LARGE SCALE GENOMIC DNA]</scope>
    <source>
        <strain evidence="2 3">DSM 21800</strain>
    </source>
</reference>
<dbReference type="STRING" id="630515.SAMN04489812_4307"/>
<feature type="compositionally biased region" description="Acidic residues" evidence="1">
    <location>
        <begin position="1"/>
        <end position="12"/>
    </location>
</feature>
<evidence type="ECO:0000313" key="3">
    <source>
        <dbReference type="Proteomes" id="UP000199103"/>
    </source>
</evidence>
<protein>
    <submittedName>
        <fullName evidence="2">Uncharacterized protein</fullName>
    </submittedName>
</protein>
<proteinExistence type="predicted"/>
<dbReference type="AlphaFoldDB" id="A0A1H1XZZ7"/>
<evidence type="ECO:0000313" key="2">
    <source>
        <dbReference type="EMBL" id="SDT14316.1"/>
    </source>
</evidence>
<gene>
    <name evidence="2" type="ORF">SAMN04489812_4307</name>
</gene>
<dbReference type="RefSeq" id="WP_091527440.1">
    <property type="nucleotide sequence ID" value="NZ_LT629772.1"/>
</dbReference>
<organism evidence="2 3">
    <name type="scientific">Microlunatus soli</name>
    <dbReference type="NCBI Taxonomy" id="630515"/>
    <lineage>
        <taxon>Bacteria</taxon>
        <taxon>Bacillati</taxon>
        <taxon>Actinomycetota</taxon>
        <taxon>Actinomycetes</taxon>
        <taxon>Propionibacteriales</taxon>
        <taxon>Propionibacteriaceae</taxon>
        <taxon>Microlunatus</taxon>
    </lineage>
</organism>